<evidence type="ECO:0000256" key="1">
    <source>
        <dbReference type="SAM" id="MobiDB-lite"/>
    </source>
</evidence>
<dbReference type="OrthoDB" id="7068519at2"/>
<name>F5T0V5_9GAMM</name>
<dbReference type="EMBL" id="AFIG01000002">
    <property type="protein sequence ID" value="EGL53950.1"/>
    <property type="molecule type" value="Genomic_DNA"/>
</dbReference>
<protein>
    <submittedName>
        <fullName evidence="2">Uncharacterized protein</fullName>
    </submittedName>
</protein>
<feature type="compositionally biased region" description="Polar residues" evidence="1">
    <location>
        <begin position="193"/>
        <end position="202"/>
    </location>
</feature>
<dbReference type="STRING" id="1026882.MAMP_00335"/>
<evidence type="ECO:0000313" key="3">
    <source>
        <dbReference type="Proteomes" id="UP000003544"/>
    </source>
</evidence>
<accession>F5T0V5</accession>
<organism evidence="2 3">
    <name type="scientific">Methylophaga aminisulfidivorans MP</name>
    <dbReference type="NCBI Taxonomy" id="1026882"/>
    <lineage>
        <taxon>Bacteria</taxon>
        <taxon>Pseudomonadati</taxon>
        <taxon>Pseudomonadota</taxon>
        <taxon>Gammaproteobacteria</taxon>
        <taxon>Thiotrichales</taxon>
        <taxon>Piscirickettsiaceae</taxon>
        <taxon>Methylophaga</taxon>
    </lineage>
</organism>
<dbReference type="RefSeq" id="WP_007146198.1">
    <property type="nucleotide sequence ID" value="NZ_AFIG01000002.1"/>
</dbReference>
<proteinExistence type="predicted"/>
<reference evidence="2 3" key="1">
    <citation type="journal article" date="2011" name="J. Bacteriol.">
        <title>Draft genome sequence of Methylophaga aminisulfidivorans MP T.</title>
        <authorList>
            <person name="Han G.H."/>
            <person name="Kim W."/>
            <person name="Chun J."/>
            <person name="Kim S.W."/>
        </authorList>
    </citation>
    <scope>NUCLEOTIDE SEQUENCE [LARGE SCALE GENOMIC DNA]</scope>
    <source>
        <strain evidence="3">MP(T)</strain>
    </source>
</reference>
<dbReference type="eggNOG" id="ENOG502ZM8K">
    <property type="taxonomic scope" value="Bacteria"/>
</dbReference>
<feature type="region of interest" description="Disordered" evidence="1">
    <location>
        <begin position="150"/>
        <end position="203"/>
    </location>
</feature>
<dbReference type="Proteomes" id="UP000003544">
    <property type="component" value="Unassembled WGS sequence"/>
</dbReference>
<sequence>MAATNSKVVQIQNLNGETNRYVKVSARIPDFLKVYGPDKGYRVLSQATDYLDFAQGRKELCVALAAQGKLPEQHIKEFMEERRVVFKSQLVDKEGNVVAESSAIKAVWYLKDYETGETAAFQRLLARLGFGGEIFDSDEDNDMQAQGLSFDNASVDKPSPSQSVVMKPVELETSDTKAQTSAASVTKTASSTEQTGSVSKPAQLQVVDASKSRGVKADPNTIQPAQLRQLESLARVKRVECPKVSTPEEFRKALLELKNLPLPT</sequence>
<feature type="compositionally biased region" description="Low complexity" evidence="1">
    <location>
        <begin position="176"/>
        <end position="192"/>
    </location>
</feature>
<dbReference type="AlphaFoldDB" id="F5T0V5"/>
<comment type="caution">
    <text evidence="2">The sequence shown here is derived from an EMBL/GenBank/DDBJ whole genome shotgun (WGS) entry which is preliminary data.</text>
</comment>
<evidence type="ECO:0000313" key="2">
    <source>
        <dbReference type="EMBL" id="EGL53950.1"/>
    </source>
</evidence>
<keyword evidence="3" id="KW-1185">Reference proteome</keyword>
<gene>
    <name evidence="2" type="ORF">MAMP_00335</name>
</gene>